<dbReference type="PROSITE" id="PS51257">
    <property type="entry name" value="PROKAR_LIPOPROTEIN"/>
    <property type="match status" value="1"/>
</dbReference>
<keyword evidence="2" id="KW-1185">Reference proteome</keyword>
<dbReference type="EMBL" id="JBHSAQ010000002">
    <property type="protein sequence ID" value="MFC3957955.1"/>
    <property type="molecule type" value="Genomic_DNA"/>
</dbReference>
<accession>A0ABD5NMM0</accession>
<dbReference type="Proteomes" id="UP001595846">
    <property type="component" value="Unassembled WGS sequence"/>
</dbReference>
<comment type="caution">
    <text evidence="1">The sequence shown here is derived from an EMBL/GenBank/DDBJ whole genome shotgun (WGS) entry which is preliminary data.</text>
</comment>
<evidence type="ECO:0000313" key="1">
    <source>
        <dbReference type="EMBL" id="MFC3957955.1"/>
    </source>
</evidence>
<organism evidence="1 2">
    <name type="scientific">Halovivax cerinus</name>
    <dbReference type="NCBI Taxonomy" id="1487865"/>
    <lineage>
        <taxon>Archaea</taxon>
        <taxon>Methanobacteriati</taxon>
        <taxon>Methanobacteriota</taxon>
        <taxon>Stenosarchaea group</taxon>
        <taxon>Halobacteria</taxon>
        <taxon>Halobacteriales</taxon>
        <taxon>Natrialbaceae</taxon>
        <taxon>Halovivax</taxon>
    </lineage>
</organism>
<dbReference type="RefSeq" id="WP_256530644.1">
    <property type="nucleotide sequence ID" value="NZ_CP101824.1"/>
</dbReference>
<protein>
    <submittedName>
        <fullName evidence="1">Uncharacterized protein</fullName>
    </submittedName>
</protein>
<dbReference type="GeneID" id="73903336"/>
<evidence type="ECO:0000313" key="2">
    <source>
        <dbReference type="Proteomes" id="UP001595846"/>
    </source>
</evidence>
<reference evidence="1 2" key="1">
    <citation type="journal article" date="2019" name="Int. J. Syst. Evol. Microbiol.">
        <title>The Global Catalogue of Microorganisms (GCM) 10K type strain sequencing project: providing services to taxonomists for standard genome sequencing and annotation.</title>
        <authorList>
            <consortium name="The Broad Institute Genomics Platform"/>
            <consortium name="The Broad Institute Genome Sequencing Center for Infectious Disease"/>
            <person name="Wu L."/>
            <person name="Ma J."/>
        </authorList>
    </citation>
    <scope>NUCLEOTIDE SEQUENCE [LARGE SCALE GENOMIC DNA]</scope>
    <source>
        <strain evidence="1 2">IBRC-M 10256</strain>
    </source>
</reference>
<proteinExistence type="predicted"/>
<dbReference type="AlphaFoldDB" id="A0ABD5NMM0"/>
<sequence length="274" mass="29261">MKRRPFLHAIPAGGAGLLAGCTEQVLKTESSIEANDVFAGRWFDDTDLVVEFRDPADVETVSLRNWRTDETYETIDQPGETARFTVVFPERLETYIGDSLQIAAKTSEGRADQHVRGRVHAYATAVEPLSDGRARIDLENQADAPLLVRFVGITGDVPNPSIDPLADSVDQSSLPYDPGVVGVGTDRPLTTDRSDLVVTGGETATFETTDAPFAFTDTEATVSCGDGSERTARITVVHASGGTASYTFSVGLDGDPASVDGRATVCDATETSRE</sequence>
<gene>
    <name evidence="1" type="ORF">ACFOUR_06160</name>
</gene>
<name>A0ABD5NMM0_9EURY</name>